<accession>A0A934R4U0</accession>
<feature type="transmembrane region" description="Helical" evidence="1">
    <location>
        <begin position="48"/>
        <end position="64"/>
    </location>
</feature>
<dbReference type="Proteomes" id="UP000600139">
    <property type="component" value="Unassembled WGS sequence"/>
</dbReference>
<sequence>MKIERYLEFWTDHLKETPPPKKPTAVYIAALLATAVVSLGVKEAPIEAYFFVTVPLSILAFLAMRKKS</sequence>
<gene>
    <name evidence="2" type="ORF">JIN84_06195</name>
</gene>
<proteinExistence type="predicted"/>
<evidence type="ECO:0000313" key="3">
    <source>
        <dbReference type="Proteomes" id="UP000600139"/>
    </source>
</evidence>
<comment type="caution">
    <text evidence="2">The sequence shown here is derived from an EMBL/GenBank/DDBJ whole genome shotgun (WGS) entry which is preliminary data.</text>
</comment>
<protein>
    <submittedName>
        <fullName evidence="2">Uncharacterized protein</fullName>
    </submittedName>
</protein>
<organism evidence="2 3">
    <name type="scientific">Luteolibacter yonseiensis</name>
    <dbReference type="NCBI Taxonomy" id="1144680"/>
    <lineage>
        <taxon>Bacteria</taxon>
        <taxon>Pseudomonadati</taxon>
        <taxon>Verrucomicrobiota</taxon>
        <taxon>Verrucomicrobiia</taxon>
        <taxon>Verrucomicrobiales</taxon>
        <taxon>Verrucomicrobiaceae</taxon>
        <taxon>Luteolibacter</taxon>
    </lineage>
</organism>
<keyword evidence="3" id="KW-1185">Reference proteome</keyword>
<reference evidence="2" key="1">
    <citation type="submission" date="2021-01" db="EMBL/GenBank/DDBJ databases">
        <title>Modified the classification status of verrucomicrobia.</title>
        <authorList>
            <person name="Feng X."/>
        </authorList>
    </citation>
    <scope>NUCLEOTIDE SEQUENCE</scope>
    <source>
        <strain evidence="2">JCM 18052</strain>
    </source>
</reference>
<dbReference type="AlphaFoldDB" id="A0A934R4U0"/>
<evidence type="ECO:0000313" key="2">
    <source>
        <dbReference type="EMBL" id="MBK1815194.1"/>
    </source>
</evidence>
<dbReference type="RefSeq" id="WP_200350163.1">
    <property type="nucleotide sequence ID" value="NZ_BAABHZ010000011.1"/>
</dbReference>
<keyword evidence="1" id="KW-1133">Transmembrane helix</keyword>
<feature type="transmembrane region" description="Helical" evidence="1">
    <location>
        <begin position="24"/>
        <end position="42"/>
    </location>
</feature>
<keyword evidence="1" id="KW-0812">Transmembrane</keyword>
<keyword evidence="1" id="KW-0472">Membrane</keyword>
<evidence type="ECO:0000256" key="1">
    <source>
        <dbReference type="SAM" id="Phobius"/>
    </source>
</evidence>
<dbReference type="EMBL" id="JAENIK010000006">
    <property type="protein sequence ID" value="MBK1815194.1"/>
    <property type="molecule type" value="Genomic_DNA"/>
</dbReference>
<name>A0A934R4U0_9BACT</name>